<name>A0AA38TII4_9ASTR</name>
<protein>
    <submittedName>
        <fullName evidence="1">Uncharacterized protein</fullName>
    </submittedName>
</protein>
<organism evidence="1 2">
    <name type="scientific">Centaurea solstitialis</name>
    <name type="common">yellow star-thistle</name>
    <dbReference type="NCBI Taxonomy" id="347529"/>
    <lineage>
        <taxon>Eukaryota</taxon>
        <taxon>Viridiplantae</taxon>
        <taxon>Streptophyta</taxon>
        <taxon>Embryophyta</taxon>
        <taxon>Tracheophyta</taxon>
        <taxon>Spermatophyta</taxon>
        <taxon>Magnoliopsida</taxon>
        <taxon>eudicotyledons</taxon>
        <taxon>Gunneridae</taxon>
        <taxon>Pentapetalae</taxon>
        <taxon>asterids</taxon>
        <taxon>campanulids</taxon>
        <taxon>Asterales</taxon>
        <taxon>Asteraceae</taxon>
        <taxon>Carduoideae</taxon>
        <taxon>Cardueae</taxon>
        <taxon>Centaureinae</taxon>
        <taxon>Centaurea</taxon>
    </lineage>
</organism>
<sequence>MDLIWGFQSGIDLGFFILLQKMIKTLLFSTTAAHTSAICVFSSPFRFSSSQIPPLVSSLQDLKPALVMVTRSSINVGYSCRRDGGGLVVVASGGYDFKRNEDGGGGGGFCFGCLEAIDGTYIEIPNKKKRHIATNVLKVLADARYINDEGFLAPYRGTSCAPTTKEEYFNMKHSHARTIMERTHMIIDPYDFSNCKMVDHCGRKTNEEDLLIKIQDIVINGGRGDNGSIRLGTYEAVVSKSVKKIPSISMTSKHVQNKVMRLKHKHSAAYDMLISVFGCNDANQCATVEAQEILEEYLGSITLFRLKLVFGKDHATKHGRIRYCRVGKYEHIKHNVPTILSPSSTTSRSSFPGEGKATTTNQIKKLVAVISDSAPKMDSLSNELKGLGLELEGIQNPLSFFLPAANPHPSFFIVCLLPIAYRRSPERRRRRPPSDPNFERRKELIPTVVVFFTVVQLATTTTTVLDRRQVDTGSFWLRICVALAINLTSIFSSLENVQNFETIHAHESIKAYTNDP</sequence>
<gene>
    <name evidence="1" type="ORF">OSB04_012212</name>
</gene>
<accession>A0AA38TII4</accession>
<comment type="caution">
    <text evidence="1">The sequence shown here is derived from an EMBL/GenBank/DDBJ whole genome shotgun (WGS) entry which is preliminary data.</text>
</comment>
<dbReference type="AlphaFoldDB" id="A0AA38TII4"/>
<proteinExistence type="predicted"/>
<keyword evidence="2" id="KW-1185">Reference proteome</keyword>
<reference evidence="1" key="1">
    <citation type="submission" date="2023-03" db="EMBL/GenBank/DDBJ databases">
        <title>Chromosome-scale reference genome and RAD-based genetic map of yellow starthistle (Centaurea solstitialis) reveal putative structural variation and QTLs associated with invader traits.</title>
        <authorList>
            <person name="Reatini B."/>
            <person name="Cang F.A."/>
            <person name="Jiang Q."/>
            <person name="Mckibben M.T.W."/>
            <person name="Barker M.S."/>
            <person name="Rieseberg L.H."/>
            <person name="Dlugosch K.M."/>
        </authorList>
    </citation>
    <scope>NUCLEOTIDE SEQUENCE</scope>
    <source>
        <strain evidence="1">CAN-66</strain>
        <tissue evidence="1">Leaf</tissue>
    </source>
</reference>
<evidence type="ECO:0000313" key="1">
    <source>
        <dbReference type="EMBL" id="KAJ9557598.1"/>
    </source>
</evidence>
<evidence type="ECO:0000313" key="2">
    <source>
        <dbReference type="Proteomes" id="UP001172457"/>
    </source>
</evidence>
<dbReference type="Proteomes" id="UP001172457">
    <property type="component" value="Chromosome 3"/>
</dbReference>
<dbReference type="EMBL" id="JARYMX010000003">
    <property type="protein sequence ID" value="KAJ9557598.1"/>
    <property type="molecule type" value="Genomic_DNA"/>
</dbReference>